<comment type="caution">
    <text evidence="9">The sequence shown here is derived from an EMBL/GenBank/DDBJ whole genome shotgun (WGS) entry which is preliminary data.</text>
</comment>
<dbReference type="GO" id="GO:0016705">
    <property type="term" value="F:oxidoreductase activity, acting on paired donors, with incorporation or reduction of molecular oxygen"/>
    <property type="evidence" value="ECO:0007669"/>
    <property type="project" value="InterPro"/>
</dbReference>
<gene>
    <name evidence="9" type="ORF">NEMBOFW57_010737</name>
</gene>
<dbReference type="InterPro" id="IPR001128">
    <property type="entry name" value="Cyt_P450"/>
</dbReference>
<proteinExistence type="inferred from homology"/>
<comment type="cofactor">
    <cofactor evidence="1 8">
        <name>heme</name>
        <dbReference type="ChEBI" id="CHEBI:30413"/>
    </cofactor>
</comment>
<dbReference type="EMBL" id="JAHCVI010000006">
    <property type="protein sequence ID" value="KAG7284364.1"/>
    <property type="molecule type" value="Genomic_DNA"/>
</dbReference>
<evidence type="ECO:0000256" key="8">
    <source>
        <dbReference type="PIRSR" id="PIRSR602401-1"/>
    </source>
</evidence>
<reference evidence="9" key="1">
    <citation type="submission" date="2023-02" db="EMBL/GenBank/DDBJ databases">
        <authorList>
            <person name="Palmer J.M."/>
        </authorList>
    </citation>
    <scope>NUCLEOTIDE SEQUENCE</scope>
    <source>
        <strain evidence="9">FW57</strain>
    </source>
</reference>
<sequence>MPEFSPLAGHFGALKKIIATMPPRATIHTVMKQLSKQFPSGIFYVNMWPFFGTWLVVTTPSGASQAQSFNFSKPEILTRPLEVIAGGPALITMHGETWKRWRSLINPGFNPNYMLGLAHLIADEVAVFCDLLRKRAREAKVFQLEEMTLRLTVDTIAAVAFPLAKALQRQIEWTSFGTTFNPFKRFLTIRPLVLWYNNRLMDGLIGAEIDKRYAEHLKELKPGSTPKPSKSVMSLVLAKYLEEEKVSTGSAPPLAEFKRLVAPQLRGFLFGGRDTTSSTLLYCYHLLSTHPKSLTLVRAEHDQVFGPDPSQAHALISADPQRLNQLPYTTAAIKEVLRLFPPAASMREGRKGVEIVDDDGRRYPTEGCSVWMLTVALHHNPRFWVRAEEFLPERWLVGPDDPLYPVKGAWRAFEFGPRGCVGQTLAMTELKVALVMTVREFDIRPAYDEWDRMFPREGARDVDGNRAYQAEKGGGGAHPADGFPCRVVVRRGKK</sequence>
<protein>
    <recommendedName>
        <fullName evidence="11">Cytochrome P450</fullName>
    </recommendedName>
</protein>
<evidence type="ECO:0000313" key="10">
    <source>
        <dbReference type="Proteomes" id="UP001197093"/>
    </source>
</evidence>
<evidence type="ECO:0000256" key="2">
    <source>
        <dbReference type="ARBA" id="ARBA00010617"/>
    </source>
</evidence>
<keyword evidence="5" id="KW-0560">Oxidoreductase</keyword>
<keyword evidence="3 8" id="KW-0349">Heme</keyword>
<comment type="similarity">
    <text evidence="2">Belongs to the cytochrome P450 family.</text>
</comment>
<evidence type="ECO:0000256" key="4">
    <source>
        <dbReference type="ARBA" id="ARBA00022723"/>
    </source>
</evidence>
<feature type="binding site" description="axial binding residue" evidence="8">
    <location>
        <position position="420"/>
    </location>
    <ligand>
        <name>heme</name>
        <dbReference type="ChEBI" id="CHEBI:30413"/>
    </ligand>
    <ligandPart>
        <name>Fe</name>
        <dbReference type="ChEBI" id="CHEBI:18248"/>
    </ligandPart>
</feature>
<dbReference type="GO" id="GO:0004497">
    <property type="term" value="F:monooxygenase activity"/>
    <property type="evidence" value="ECO:0007669"/>
    <property type="project" value="UniProtKB-KW"/>
</dbReference>
<dbReference type="Pfam" id="PF00067">
    <property type="entry name" value="p450"/>
    <property type="match status" value="1"/>
</dbReference>
<name>A0AAD4ENK0_9PEZI</name>
<keyword evidence="7" id="KW-0503">Monooxygenase</keyword>
<dbReference type="GO" id="GO:0020037">
    <property type="term" value="F:heme binding"/>
    <property type="evidence" value="ECO:0007669"/>
    <property type="project" value="InterPro"/>
</dbReference>
<dbReference type="GO" id="GO:0009403">
    <property type="term" value="P:toxin biosynthetic process"/>
    <property type="evidence" value="ECO:0007669"/>
    <property type="project" value="UniProtKB-ARBA"/>
</dbReference>
<dbReference type="CDD" id="cd11051">
    <property type="entry name" value="CYP59-like"/>
    <property type="match status" value="1"/>
</dbReference>
<evidence type="ECO:0000256" key="6">
    <source>
        <dbReference type="ARBA" id="ARBA00023004"/>
    </source>
</evidence>
<keyword evidence="4 8" id="KW-0479">Metal-binding</keyword>
<dbReference type="InterPro" id="IPR036396">
    <property type="entry name" value="Cyt_P450_sf"/>
</dbReference>
<dbReference type="Gene3D" id="1.10.630.10">
    <property type="entry name" value="Cytochrome P450"/>
    <property type="match status" value="1"/>
</dbReference>
<dbReference type="FunFam" id="1.10.630.10:FF:000088">
    <property type="entry name" value="Cytochrome P450 monooxygenase"/>
    <property type="match status" value="1"/>
</dbReference>
<evidence type="ECO:0000313" key="9">
    <source>
        <dbReference type="EMBL" id="KAG7284364.1"/>
    </source>
</evidence>
<evidence type="ECO:0000256" key="3">
    <source>
        <dbReference type="ARBA" id="ARBA00022617"/>
    </source>
</evidence>
<dbReference type="Proteomes" id="UP001197093">
    <property type="component" value="Unassembled WGS sequence"/>
</dbReference>
<dbReference type="PRINTS" id="PR00463">
    <property type="entry name" value="EP450I"/>
</dbReference>
<evidence type="ECO:0008006" key="11">
    <source>
        <dbReference type="Google" id="ProtNLM"/>
    </source>
</evidence>
<keyword evidence="10" id="KW-1185">Reference proteome</keyword>
<dbReference type="PRINTS" id="PR00385">
    <property type="entry name" value="P450"/>
</dbReference>
<accession>A0AAD4ENK0</accession>
<dbReference type="PANTHER" id="PTHR24305">
    <property type="entry name" value="CYTOCHROME P450"/>
    <property type="match status" value="1"/>
</dbReference>
<organism evidence="9 10">
    <name type="scientific">Staphylotrichum longicolle</name>
    <dbReference type="NCBI Taxonomy" id="669026"/>
    <lineage>
        <taxon>Eukaryota</taxon>
        <taxon>Fungi</taxon>
        <taxon>Dikarya</taxon>
        <taxon>Ascomycota</taxon>
        <taxon>Pezizomycotina</taxon>
        <taxon>Sordariomycetes</taxon>
        <taxon>Sordariomycetidae</taxon>
        <taxon>Sordariales</taxon>
        <taxon>Chaetomiaceae</taxon>
        <taxon>Staphylotrichum</taxon>
    </lineage>
</organism>
<dbReference type="AlphaFoldDB" id="A0AAD4ENK0"/>
<evidence type="ECO:0000256" key="5">
    <source>
        <dbReference type="ARBA" id="ARBA00023002"/>
    </source>
</evidence>
<evidence type="ECO:0000256" key="1">
    <source>
        <dbReference type="ARBA" id="ARBA00001971"/>
    </source>
</evidence>
<dbReference type="InterPro" id="IPR050121">
    <property type="entry name" value="Cytochrome_P450_monoxygenase"/>
</dbReference>
<keyword evidence="6 8" id="KW-0408">Iron</keyword>
<evidence type="ECO:0000256" key="7">
    <source>
        <dbReference type="ARBA" id="ARBA00023033"/>
    </source>
</evidence>
<dbReference type="SUPFAM" id="SSF48264">
    <property type="entry name" value="Cytochrome P450"/>
    <property type="match status" value="1"/>
</dbReference>
<dbReference type="PANTHER" id="PTHR24305:SF222">
    <property type="entry name" value="CYTOCHROME P450 MONOOXYGENASE STCS"/>
    <property type="match status" value="1"/>
</dbReference>
<dbReference type="InterPro" id="IPR002401">
    <property type="entry name" value="Cyt_P450_E_grp-I"/>
</dbReference>
<dbReference type="GO" id="GO:0005506">
    <property type="term" value="F:iron ion binding"/>
    <property type="evidence" value="ECO:0007669"/>
    <property type="project" value="InterPro"/>
</dbReference>